<dbReference type="PANTHER" id="PTHR24652">
    <property type="entry name" value="LOW-DENSITY LIPOPROTEIN RECEPTOR CLASS A DOMAIN-CONTAINING PROTEIN 2"/>
    <property type="match status" value="1"/>
</dbReference>
<dbReference type="STRING" id="283909.R7U1U6"/>
<dbReference type="Proteomes" id="UP000014760">
    <property type="component" value="Unassembled WGS sequence"/>
</dbReference>
<reference evidence="4 6" key="2">
    <citation type="journal article" date="2013" name="Nature">
        <title>Insights into bilaterian evolution from three spiralian genomes.</title>
        <authorList>
            <person name="Simakov O."/>
            <person name="Marletaz F."/>
            <person name="Cho S.J."/>
            <person name="Edsinger-Gonzales E."/>
            <person name="Havlak P."/>
            <person name="Hellsten U."/>
            <person name="Kuo D.H."/>
            <person name="Larsson T."/>
            <person name="Lv J."/>
            <person name="Arendt D."/>
            <person name="Savage R."/>
            <person name="Osoegawa K."/>
            <person name="de Jong P."/>
            <person name="Grimwood J."/>
            <person name="Chapman J.A."/>
            <person name="Shapiro H."/>
            <person name="Aerts A."/>
            <person name="Otillar R.P."/>
            <person name="Terry A.Y."/>
            <person name="Boore J.L."/>
            <person name="Grigoriev I.V."/>
            <person name="Lindberg D.R."/>
            <person name="Seaver E.C."/>
            <person name="Weisblat D.A."/>
            <person name="Putnam N.H."/>
            <person name="Rokhsar D.S."/>
        </authorList>
    </citation>
    <scope>NUCLEOTIDE SEQUENCE</scope>
    <source>
        <strain evidence="4 6">I ESC-2004</strain>
    </source>
</reference>
<name>R7U1U6_CAPTE</name>
<dbReference type="EMBL" id="AMQN01009846">
    <property type="status" value="NOT_ANNOTATED_CDS"/>
    <property type="molecule type" value="Genomic_DNA"/>
</dbReference>
<protein>
    <recommendedName>
        <fullName evidence="3">CUB domain-containing protein</fullName>
    </recommendedName>
</protein>
<dbReference type="AlphaFoldDB" id="R7U1U6"/>
<dbReference type="PROSITE" id="PS01180">
    <property type="entry name" value="CUB"/>
    <property type="match status" value="1"/>
</dbReference>
<dbReference type="SUPFAM" id="SSF57424">
    <property type="entry name" value="LDL receptor-like module"/>
    <property type="match status" value="1"/>
</dbReference>
<dbReference type="PANTHER" id="PTHR24652:SF69">
    <property type="entry name" value="CUB DOMAIN-CONTAINING PROTEIN"/>
    <property type="match status" value="1"/>
</dbReference>
<dbReference type="InterPro" id="IPR042333">
    <property type="entry name" value="LRAD2/Mig-13-like"/>
</dbReference>
<dbReference type="CDD" id="cd00112">
    <property type="entry name" value="LDLa"/>
    <property type="match status" value="1"/>
</dbReference>
<dbReference type="SMART" id="SM00042">
    <property type="entry name" value="CUB"/>
    <property type="match status" value="1"/>
</dbReference>
<proteinExistence type="predicted"/>
<evidence type="ECO:0000256" key="2">
    <source>
        <dbReference type="PROSITE-ProRule" id="PRU00124"/>
    </source>
</evidence>
<evidence type="ECO:0000313" key="5">
    <source>
        <dbReference type="EnsemblMetazoa" id="CapteP223728"/>
    </source>
</evidence>
<dbReference type="Gene3D" id="4.10.400.10">
    <property type="entry name" value="Low-density Lipoprotein Receptor"/>
    <property type="match status" value="1"/>
</dbReference>
<organism evidence="4">
    <name type="scientific">Capitella teleta</name>
    <name type="common">Polychaete worm</name>
    <dbReference type="NCBI Taxonomy" id="283909"/>
    <lineage>
        <taxon>Eukaryota</taxon>
        <taxon>Metazoa</taxon>
        <taxon>Spiralia</taxon>
        <taxon>Lophotrochozoa</taxon>
        <taxon>Annelida</taxon>
        <taxon>Polychaeta</taxon>
        <taxon>Sedentaria</taxon>
        <taxon>Scolecida</taxon>
        <taxon>Capitellidae</taxon>
        <taxon>Capitella</taxon>
    </lineage>
</organism>
<evidence type="ECO:0000313" key="6">
    <source>
        <dbReference type="Proteomes" id="UP000014760"/>
    </source>
</evidence>
<dbReference type="Pfam" id="PF00431">
    <property type="entry name" value="CUB"/>
    <property type="match status" value="1"/>
</dbReference>
<dbReference type="OrthoDB" id="6514358at2759"/>
<dbReference type="EnsemblMetazoa" id="CapteT223728">
    <property type="protein sequence ID" value="CapteP223728"/>
    <property type="gene ID" value="CapteG223728"/>
</dbReference>
<dbReference type="PROSITE" id="PS50068">
    <property type="entry name" value="LDLRA_2"/>
    <property type="match status" value="1"/>
</dbReference>
<gene>
    <name evidence="4" type="ORF">CAPTEDRAFT_223728</name>
</gene>
<dbReference type="SUPFAM" id="SSF49854">
    <property type="entry name" value="Spermadhesin, CUB domain"/>
    <property type="match status" value="1"/>
</dbReference>
<sequence length="313" mass="35202">MSPSSHLILIPHAQTPYSRTAAQFNDLSDIRYNLGFDARTTNLRLMNVFMDKCDNKKLVLLGGAVVYSHRNQEDMMYSDKIDCQITFKADDGASKVMMQIVNMDLPDQSYNKLCNDALYVYDGHNIFGRTLKQAGGTGGLCGKRSSTVINSSSEFLTLYFRTDNGGPSGQGFKLIVTSYSDEYAETSSCGQRFECRNQKCIDHDLLCDRVDHCGDYSDEQPDSYSQCELQGHFHDGVSQSPERGASGLSKFKLNEAAMSIAWSCGHVVTWIRSCFSSRVTHPRSTCARSFIFQEMKQTNDLELQPRRKNIVMK</sequence>
<dbReference type="InterPro" id="IPR036055">
    <property type="entry name" value="LDL_receptor-like_sf"/>
</dbReference>
<reference evidence="5" key="3">
    <citation type="submission" date="2015-06" db="UniProtKB">
        <authorList>
            <consortium name="EnsemblMetazoa"/>
        </authorList>
    </citation>
    <scope>IDENTIFICATION</scope>
</reference>
<accession>R7U1U6</accession>
<feature type="disulfide bond" evidence="2">
    <location>
        <begin position="195"/>
        <end position="213"/>
    </location>
</feature>
<dbReference type="CDD" id="cd00041">
    <property type="entry name" value="CUB"/>
    <property type="match status" value="1"/>
</dbReference>
<dbReference type="EMBL" id="KB306344">
    <property type="protein sequence ID" value="ELT99959.1"/>
    <property type="molecule type" value="Genomic_DNA"/>
</dbReference>
<dbReference type="HOGENOM" id="CLU_889189_0_0_1"/>
<dbReference type="SMART" id="SM00192">
    <property type="entry name" value="LDLa"/>
    <property type="match status" value="1"/>
</dbReference>
<keyword evidence="6" id="KW-1185">Reference proteome</keyword>
<feature type="domain" description="CUB" evidence="3">
    <location>
        <begin position="53"/>
        <end position="179"/>
    </location>
</feature>
<evidence type="ECO:0000259" key="3">
    <source>
        <dbReference type="PROSITE" id="PS01180"/>
    </source>
</evidence>
<dbReference type="InterPro" id="IPR035914">
    <property type="entry name" value="Sperma_CUB_dom_sf"/>
</dbReference>
<evidence type="ECO:0000256" key="1">
    <source>
        <dbReference type="ARBA" id="ARBA00023157"/>
    </source>
</evidence>
<dbReference type="InterPro" id="IPR002172">
    <property type="entry name" value="LDrepeatLR_classA_rpt"/>
</dbReference>
<reference evidence="6" key="1">
    <citation type="submission" date="2012-12" db="EMBL/GenBank/DDBJ databases">
        <authorList>
            <person name="Hellsten U."/>
            <person name="Grimwood J."/>
            <person name="Chapman J.A."/>
            <person name="Shapiro H."/>
            <person name="Aerts A."/>
            <person name="Otillar R.P."/>
            <person name="Terry A.Y."/>
            <person name="Boore J.L."/>
            <person name="Simakov O."/>
            <person name="Marletaz F."/>
            <person name="Cho S.-J."/>
            <person name="Edsinger-Gonzales E."/>
            <person name="Havlak P."/>
            <person name="Kuo D.-H."/>
            <person name="Larsson T."/>
            <person name="Lv J."/>
            <person name="Arendt D."/>
            <person name="Savage R."/>
            <person name="Osoegawa K."/>
            <person name="de Jong P."/>
            <person name="Lindberg D.R."/>
            <person name="Seaver E.C."/>
            <person name="Weisblat D.A."/>
            <person name="Putnam N.H."/>
            <person name="Grigoriev I.V."/>
            <person name="Rokhsar D.S."/>
        </authorList>
    </citation>
    <scope>NUCLEOTIDE SEQUENCE</scope>
    <source>
        <strain evidence="6">I ESC-2004</strain>
    </source>
</reference>
<dbReference type="Gene3D" id="2.60.120.290">
    <property type="entry name" value="Spermadhesin, CUB domain"/>
    <property type="match status" value="1"/>
</dbReference>
<comment type="caution">
    <text evidence="2">Lacks conserved residue(s) required for the propagation of feature annotation.</text>
</comment>
<keyword evidence="1 2" id="KW-1015">Disulfide bond</keyword>
<evidence type="ECO:0000313" key="4">
    <source>
        <dbReference type="EMBL" id="ELT99959.1"/>
    </source>
</evidence>
<dbReference type="InterPro" id="IPR000859">
    <property type="entry name" value="CUB_dom"/>
</dbReference>